<dbReference type="Gene3D" id="3.30.70.100">
    <property type="match status" value="1"/>
</dbReference>
<proteinExistence type="inferred from homology"/>
<dbReference type="AlphaFoldDB" id="A0A167U0C0"/>
<dbReference type="PANTHER" id="PTHR10003">
    <property type="entry name" value="SUPEROXIDE DISMUTASE CU-ZN -RELATED"/>
    <property type="match status" value="1"/>
</dbReference>
<comment type="subcellular location">
    <subcellularLocation>
        <location evidence="3">Cytoplasm</location>
    </subcellularLocation>
</comment>
<dbReference type="OrthoDB" id="666972at2759"/>
<comment type="caution">
    <text evidence="11">The sequence shown here is derived from an EMBL/GenBank/DDBJ whole genome shotgun (WGS) entry which is preliminary data.</text>
</comment>
<dbReference type="Proteomes" id="UP000076874">
    <property type="component" value="Unassembled WGS sequence"/>
</dbReference>
<evidence type="ECO:0000256" key="6">
    <source>
        <dbReference type="ARBA" id="ARBA00022490"/>
    </source>
</evidence>
<evidence type="ECO:0000259" key="10">
    <source>
        <dbReference type="PROSITE" id="PS50846"/>
    </source>
</evidence>
<dbReference type="EMBL" id="AZHD01000008">
    <property type="protein sequence ID" value="OAA61132.1"/>
    <property type="molecule type" value="Genomic_DNA"/>
</dbReference>
<keyword evidence="6" id="KW-0963">Cytoplasm</keyword>
<organism evidence="11 12">
    <name type="scientific">Niveomyces insectorum RCEF 264</name>
    <dbReference type="NCBI Taxonomy" id="1081102"/>
    <lineage>
        <taxon>Eukaryota</taxon>
        <taxon>Fungi</taxon>
        <taxon>Dikarya</taxon>
        <taxon>Ascomycota</taxon>
        <taxon>Pezizomycotina</taxon>
        <taxon>Sordariomycetes</taxon>
        <taxon>Hypocreomycetidae</taxon>
        <taxon>Hypocreales</taxon>
        <taxon>Cordycipitaceae</taxon>
        <taxon>Niveomyces</taxon>
    </lineage>
</organism>
<evidence type="ECO:0000256" key="8">
    <source>
        <dbReference type="ARBA" id="ARBA00023157"/>
    </source>
</evidence>
<comment type="cofactor">
    <cofactor evidence="1">
        <name>Cu(2+)</name>
        <dbReference type="ChEBI" id="CHEBI:29036"/>
    </cofactor>
</comment>
<dbReference type="InterPro" id="IPR036423">
    <property type="entry name" value="SOD-like_Cu/Zn_dom_sf"/>
</dbReference>
<evidence type="ECO:0000256" key="9">
    <source>
        <dbReference type="SAM" id="MobiDB-lite"/>
    </source>
</evidence>
<feature type="region of interest" description="Disordered" evidence="9">
    <location>
        <begin position="138"/>
        <end position="157"/>
    </location>
</feature>
<dbReference type="PROSITE" id="PS50846">
    <property type="entry name" value="HMA_2"/>
    <property type="match status" value="1"/>
</dbReference>
<evidence type="ECO:0000256" key="7">
    <source>
        <dbReference type="ARBA" id="ARBA00022723"/>
    </source>
</evidence>
<evidence type="ECO:0000256" key="2">
    <source>
        <dbReference type="ARBA" id="ARBA00003917"/>
    </source>
</evidence>
<comment type="similarity">
    <text evidence="4">Belongs to the CCS1 family.</text>
</comment>
<keyword evidence="12" id="KW-1185">Reference proteome</keyword>
<dbReference type="SUPFAM" id="SSF55008">
    <property type="entry name" value="HMA, heavy metal-associated domain"/>
    <property type="match status" value="1"/>
</dbReference>
<sequence length="330" mass="34347">MKNVRKTLAGAISVFALTAAGSVYIFQISAVHPRAASHTAAATTANSTMTVDHSFQTLFAVPLSCDGCVKDVTDALHKVAGISKVEASLKDQSVSVEGTAPPSAILKAIQATGRDGILRGSGTSNSAAVSILETYHDPTGEGATNVDTSADRGDQPGHKDRFVRGLARMVQVSPSVTAIDLTVLGLAPGVYHASIRESGDLKNGVLSTGPVWMGEPNGNGSGKATEAGQSRAQSLVPRRGVVGTVEIGLDGRGAVFLDRPFQVWEVIGHAFVVTPVDDTKPGATLENDKNTAVGVIARSAGVWDNDKTVCSCTGKTLWDERRDEVKNGML</sequence>
<dbReference type="InterPro" id="IPR024134">
    <property type="entry name" value="SOD_Cu/Zn_/chaperone"/>
</dbReference>
<evidence type="ECO:0000256" key="1">
    <source>
        <dbReference type="ARBA" id="ARBA00001973"/>
    </source>
</evidence>
<comment type="function">
    <text evidence="2">Destroys radicals which are normally produced within the cells and which are toxic to biological systems.</text>
</comment>
<dbReference type="SUPFAM" id="SSF49329">
    <property type="entry name" value="Cu,Zn superoxide dismutase-like"/>
    <property type="match status" value="1"/>
</dbReference>
<evidence type="ECO:0000313" key="12">
    <source>
        <dbReference type="Proteomes" id="UP000076874"/>
    </source>
</evidence>
<keyword evidence="8" id="KW-1015">Disulfide bond</keyword>
<gene>
    <name evidence="11" type="ORF">SPI_05156</name>
</gene>
<dbReference type="Pfam" id="PF00403">
    <property type="entry name" value="HMA"/>
    <property type="match status" value="1"/>
</dbReference>
<protein>
    <recommendedName>
        <fullName evidence="5">Superoxide dismutase 1 copper chaperone</fullName>
    </recommendedName>
</protein>
<evidence type="ECO:0000256" key="4">
    <source>
        <dbReference type="ARBA" id="ARBA00010636"/>
    </source>
</evidence>
<dbReference type="GO" id="GO:0006801">
    <property type="term" value="P:superoxide metabolic process"/>
    <property type="evidence" value="ECO:0007669"/>
    <property type="project" value="InterPro"/>
</dbReference>
<dbReference type="FunFam" id="3.30.70.100:FF:000038">
    <property type="entry name" value="Superoxide dismutase 1 copper chaperone"/>
    <property type="match status" value="1"/>
</dbReference>
<accession>A0A167U0C0</accession>
<evidence type="ECO:0000313" key="11">
    <source>
        <dbReference type="EMBL" id="OAA61132.1"/>
    </source>
</evidence>
<dbReference type="GO" id="GO:0005507">
    <property type="term" value="F:copper ion binding"/>
    <property type="evidence" value="ECO:0007669"/>
    <property type="project" value="InterPro"/>
</dbReference>
<keyword evidence="7" id="KW-0479">Metal-binding</keyword>
<dbReference type="InterPro" id="IPR036163">
    <property type="entry name" value="HMA_dom_sf"/>
</dbReference>
<dbReference type="CDD" id="cd00371">
    <property type="entry name" value="HMA"/>
    <property type="match status" value="1"/>
</dbReference>
<dbReference type="InterPro" id="IPR006121">
    <property type="entry name" value="HMA_dom"/>
</dbReference>
<dbReference type="STRING" id="1081102.A0A167U0C0"/>
<evidence type="ECO:0000256" key="3">
    <source>
        <dbReference type="ARBA" id="ARBA00004496"/>
    </source>
</evidence>
<name>A0A167U0C0_9HYPO</name>
<reference evidence="11 12" key="1">
    <citation type="journal article" date="2016" name="Genome Biol. Evol.">
        <title>Divergent and convergent evolution of fungal pathogenicity.</title>
        <authorList>
            <person name="Shang Y."/>
            <person name="Xiao G."/>
            <person name="Zheng P."/>
            <person name="Cen K."/>
            <person name="Zhan S."/>
            <person name="Wang C."/>
        </authorList>
    </citation>
    <scope>NUCLEOTIDE SEQUENCE [LARGE SCALE GENOMIC DNA]</scope>
    <source>
        <strain evidence="11 12">RCEF 264</strain>
    </source>
</reference>
<feature type="domain" description="HMA" evidence="10">
    <location>
        <begin position="54"/>
        <end position="117"/>
    </location>
</feature>
<dbReference type="Gene3D" id="2.60.40.200">
    <property type="entry name" value="Superoxide dismutase, copper/zinc binding domain"/>
    <property type="match status" value="1"/>
</dbReference>
<evidence type="ECO:0000256" key="5">
    <source>
        <dbReference type="ARBA" id="ARBA00016103"/>
    </source>
</evidence>
<dbReference type="GO" id="GO:0005737">
    <property type="term" value="C:cytoplasm"/>
    <property type="evidence" value="ECO:0007669"/>
    <property type="project" value="UniProtKB-SubCell"/>
</dbReference>